<evidence type="ECO:0000313" key="7">
    <source>
        <dbReference type="Proteomes" id="UP000001947"/>
    </source>
</evidence>
<dbReference type="KEGG" id="sde:Sde_2781"/>
<dbReference type="InterPro" id="IPR036271">
    <property type="entry name" value="Tet_transcr_reg_TetR-rel_C_sf"/>
</dbReference>
<dbReference type="PANTHER" id="PTHR30055:SF223">
    <property type="entry name" value="HTH-TYPE TRANSCRIPTIONAL REGULATOR UIDR"/>
    <property type="match status" value="1"/>
</dbReference>
<dbReference type="eggNOG" id="COG1309">
    <property type="taxonomic scope" value="Bacteria"/>
</dbReference>
<organism evidence="6 7">
    <name type="scientific">Saccharophagus degradans (strain 2-40 / ATCC 43961 / DSM 17024)</name>
    <dbReference type="NCBI Taxonomy" id="203122"/>
    <lineage>
        <taxon>Bacteria</taxon>
        <taxon>Pseudomonadati</taxon>
        <taxon>Pseudomonadota</taxon>
        <taxon>Gammaproteobacteria</taxon>
        <taxon>Cellvibrionales</taxon>
        <taxon>Cellvibrionaceae</taxon>
        <taxon>Saccharophagus</taxon>
    </lineage>
</organism>
<evidence type="ECO:0000256" key="3">
    <source>
        <dbReference type="ARBA" id="ARBA00023163"/>
    </source>
</evidence>
<feature type="DNA-binding region" description="H-T-H motif" evidence="4">
    <location>
        <begin position="38"/>
        <end position="57"/>
    </location>
</feature>
<evidence type="ECO:0000256" key="1">
    <source>
        <dbReference type="ARBA" id="ARBA00023015"/>
    </source>
</evidence>
<evidence type="ECO:0000256" key="4">
    <source>
        <dbReference type="PROSITE-ProRule" id="PRU00335"/>
    </source>
</evidence>
<dbReference type="PRINTS" id="PR00455">
    <property type="entry name" value="HTHTETR"/>
</dbReference>
<dbReference type="Proteomes" id="UP000001947">
    <property type="component" value="Chromosome"/>
</dbReference>
<dbReference type="Pfam" id="PF00440">
    <property type="entry name" value="TetR_N"/>
    <property type="match status" value="1"/>
</dbReference>
<dbReference type="InterPro" id="IPR001647">
    <property type="entry name" value="HTH_TetR"/>
</dbReference>
<dbReference type="GO" id="GO:0003700">
    <property type="term" value="F:DNA-binding transcription factor activity"/>
    <property type="evidence" value="ECO:0007669"/>
    <property type="project" value="TreeGrafter"/>
</dbReference>
<proteinExistence type="predicted"/>
<keyword evidence="2 4" id="KW-0238">DNA-binding</keyword>
<keyword evidence="1" id="KW-0805">Transcription regulation</keyword>
<dbReference type="GO" id="GO:0000976">
    <property type="term" value="F:transcription cis-regulatory region binding"/>
    <property type="evidence" value="ECO:0007669"/>
    <property type="project" value="TreeGrafter"/>
</dbReference>
<dbReference type="GeneID" id="98614437"/>
<dbReference type="FunFam" id="1.10.10.60:FF:000141">
    <property type="entry name" value="TetR family transcriptional regulator"/>
    <property type="match status" value="1"/>
</dbReference>
<dbReference type="Pfam" id="PF14246">
    <property type="entry name" value="TetR_C_7"/>
    <property type="match status" value="1"/>
</dbReference>
<dbReference type="OrthoDB" id="63332at2"/>
<dbReference type="SUPFAM" id="SSF46689">
    <property type="entry name" value="Homeodomain-like"/>
    <property type="match status" value="1"/>
</dbReference>
<dbReference type="EMBL" id="CP000282">
    <property type="protein sequence ID" value="ABD82040.1"/>
    <property type="molecule type" value="Genomic_DNA"/>
</dbReference>
<evidence type="ECO:0000313" key="6">
    <source>
        <dbReference type="EMBL" id="ABD82040.1"/>
    </source>
</evidence>
<keyword evidence="7" id="KW-1185">Reference proteome</keyword>
<dbReference type="SUPFAM" id="SSF48498">
    <property type="entry name" value="Tetracyclin repressor-like, C-terminal domain"/>
    <property type="match status" value="1"/>
</dbReference>
<keyword evidence="3" id="KW-0804">Transcription</keyword>
<gene>
    <name evidence="6" type="ordered locus">Sde_2781</name>
</gene>
<name>Q21GY9_SACD2</name>
<evidence type="ECO:0000259" key="5">
    <source>
        <dbReference type="PROSITE" id="PS50977"/>
    </source>
</evidence>
<dbReference type="InterPro" id="IPR009057">
    <property type="entry name" value="Homeodomain-like_sf"/>
</dbReference>
<dbReference type="HOGENOM" id="CLU_069356_27_2_6"/>
<dbReference type="InterPro" id="IPR039536">
    <property type="entry name" value="TetR_C_Proteobacteria"/>
</dbReference>
<dbReference type="PROSITE" id="PS50977">
    <property type="entry name" value="HTH_TETR_2"/>
    <property type="match status" value="1"/>
</dbReference>
<dbReference type="InterPro" id="IPR050109">
    <property type="entry name" value="HTH-type_TetR-like_transc_reg"/>
</dbReference>
<dbReference type="AlphaFoldDB" id="Q21GY9"/>
<evidence type="ECO:0000256" key="2">
    <source>
        <dbReference type="ARBA" id="ARBA00023125"/>
    </source>
</evidence>
<dbReference type="STRING" id="203122.Sde_2781"/>
<feature type="domain" description="HTH tetR-type" evidence="5">
    <location>
        <begin position="15"/>
        <end position="75"/>
    </location>
</feature>
<dbReference type="RefSeq" id="WP_011469256.1">
    <property type="nucleotide sequence ID" value="NC_007912.1"/>
</dbReference>
<protein>
    <submittedName>
        <fullName evidence="6">Transcriptional regulator, TetR family</fullName>
    </submittedName>
</protein>
<accession>Q21GY9</accession>
<dbReference type="Gene3D" id="1.10.357.10">
    <property type="entry name" value="Tetracycline Repressor, domain 2"/>
    <property type="match status" value="1"/>
</dbReference>
<sequence length="206" mass="23129">MTHTESHKRNLRRKEARPDEIVDSAMKLWANQGFTATKIEDIAKGAGVAKGTVYLYFESKEAIFEAAVKIRLAGTMTQIDETSKDESLSTRDLLKNFYWRVYQQLFVNGSAVLMKVLIAEGHRFPSLVNAYKSVVLSNGIHSIANILRRGVARGELNKLANTIDNRLVMAPVVMFTTWSMITGEQSKSAYTKLIDDHIYILMKGLG</sequence>
<reference evidence="6 7" key="1">
    <citation type="journal article" date="2008" name="PLoS Genet.">
        <title>Complete genome sequence of the complex carbohydrate-degrading marine bacterium, Saccharophagus degradans strain 2-40 T.</title>
        <authorList>
            <person name="Weiner R.M."/>
            <person name="Taylor L.E.II."/>
            <person name="Henrissat B."/>
            <person name="Hauser L."/>
            <person name="Land M."/>
            <person name="Coutinho P.M."/>
            <person name="Rancurel C."/>
            <person name="Saunders E.H."/>
            <person name="Longmire A.G."/>
            <person name="Zhang H."/>
            <person name="Bayer E.A."/>
            <person name="Gilbert H.J."/>
            <person name="Larimer F."/>
            <person name="Zhulin I.B."/>
            <person name="Ekborg N.A."/>
            <person name="Lamed R."/>
            <person name="Richardson P.M."/>
            <person name="Borovok I."/>
            <person name="Hutcheson S."/>
        </authorList>
    </citation>
    <scope>NUCLEOTIDE SEQUENCE [LARGE SCALE GENOMIC DNA]</scope>
    <source>
        <strain evidence="7">2-40 / ATCC 43961 / DSM 17024</strain>
    </source>
</reference>
<dbReference type="PANTHER" id="PTHR30055">
    <property type="entry name" value="HTH-TYPE TRANSCRIPTIONAL REGULATOR RUTR"/>
    <property type="match status" value="1"/>
</dbReference>